<dbReference type="Proteomes" id="UP000240357">
    <property type="component" value="Unassembled WGS sequence"/>
</dbReference>
<proteinExistence type="predicted"/>
<keyword evidence="2" id="KW-1185">Reference proteome</keyword>
<evidence type="ECO:0000313" key="1">
    <source>
        <dbReference type="EMBL" id="PSR54410.1"/>
    </source>
</evidence>
<evidence type="ECO:0008006" key="3">
    <source>
        <dbReference type="Google" id="ProtNLM"/>
    </source>
</evidence>
<dbReference type="InterPro" id="IPR031009">
    <property type="entry name" value="Tcm_partner"/>
</dbReference>
<accession>A0A2T2YFX9</accession>
<reference evidence="1 2" key="1">
    <citation type="submission" date="2018-03" db="EMBL/GenBank/DDBJ databases">
        <title>Adhaeribacter sp. HMF7605 Genome sequencing and assembly.</title>
        <authorList>
            <person name="Kang H."/>
            <person name="Kang J."/>
            <person name="Cha I."/>
            <person name="Kim H."/>
            <person name="Joh K."/>
        </authorList>
    </citation>
    <scope>NUCLEOTIDE SEQUENCE [LARGE SCALE GENOMIC DNA]</scope>
    <source>
        <strain evidence="1 2">HMF7605</strain>
    </source>
</reference>
<dbReference type="AlphaFoldDB" id="A0A2T2YFX9"/>
<evidence type="ECO:0000313" key="2">
    <source>
        <dbReference type="Proteomes" id="UP000240357"/>
    </source>
</evidence>
<dbReference type="EMBL" id="PYFT01000001">
    <property type="protein sequence ID" value="PSR54410.1"/>
    <property type="molecule type" value="Genomic_DNA"/>
</dbReference>
<dbReference type="NCBIfam" id="TIGR04474">
    <property type="entry name" value="tcm_partner"/>
    <property type="match status" value="1"/>
</dbReference>
<protein>
    <recommendedName>
        <fullName evidence="3">Three-Cys-motif partner protein TcmP</fullName>
    </recommendedName>
</protein>
<sequence>MLFFVRAKEWEKRKFVIDKAWSVPRNKLMSVVETNTFFKQKRTAAEIKSEIVKAYFSKWCAQILTQLAPSPETILYVDLLAGNLVNEDNSLAEAGLILEQIYRSQETEQNLNTIVKTFFYNASKAELEKLATDLAQLPFRENLENAPVILNEPDQRTYLVELLKERVPALFITNPFFTLLAQELLAPAVQSGNTDLLLVFSPNKMRGAWDSSQERNDLIVLLGEEITSLKEYAPKENSSRKKEQLVVDTLISKLQENQYYPLFFKINLPGKDQTSHYLLFAARTKQAYFLMKEIIARYSDYQEDGVPLFSVNQKPQMPLLPGFFQYLSKYTFTNLLEALSSNRREFHYRTIQEIYEDHAVGTHFILTNYLQAFSELRQQGRINLVDAKNKQVKTISENAIVFYKLHGVK</sequence>
<organism evidence="1 2">
    <name type="scientific">Adhaeribacter arboris</name>
    <dbReference type="NCBI Taxonomy" id="2072846"/>
    <lineage>
        <taxon>Bacteria</taxon>
        <taxon>Pseudomonadati</taxon>
        <taxon>Bacteroidota</taxon>
        <taxon>Cytophagia</taxon>
        <taxon>Cytophagales</taxon>
        <taxon>Hymenobacteraceae</taxon>
        <taxon>Adhaeribacter</taxon>
    </lineage>
</organism>
<comment type="caution">
    <text evidence="1">The sequence shown here is derived from an EMBL/GenBank/DDBJ whole genome shotgun (WGS) entry which is preliminary data.</text>
</comment>
<gene>
    <name evidence="1" type="ORF">AHMF7605_13265</name>
</gene>
<name>A0A2T2YFX9_9BACT</name>